<organism evidence="2 3">
    <name type="scientific">Lederbergia citrea</name>
    <dbReference type="NCBI Taxonomy" id="2833581"/>
    <lineage>
        <taxon>Bacteria</taxon>
        <taxon>Bacillati</taxon>
        <taxon>Bacillota</taxon>
        <taxon>Bacilli</taxon>
        <taxon>Bacillales</taxon>
        <taxon>Bacillaceae</taxon>
        <taxon>Lederbergia</taxon>
    </lineage>
</organism>
<evidence type="ECO:0000313" key="2">
    <source>
        <dbReference type="EMBL" id="MBS4223439.1"/>
    </source>
</evidence>
<protein>
    <submittedName>
        <fullName evidence="2">Stage II sporulation protein R</fullName>
    </submittedName>
</protein>
<name>A0A942Z4A3_9BACI</name>
<reference evidence="2 3" key="1">
    <citation type="submission" date="2021-05" db="EMBL/GenBank/DDBJ databases">
        <title>Novel Bacillus species.</title>
        <authorList>
            <person name="Liu G."/>
        </authorList>
    </citation>
    <scope>NUCLEOTIDE SEQUENCE [LARGE SCALE GENOMIC DNA]</scope>
    <source>
        <strain evidence="2 3">FJAT-49682</strain>
    </source>
</reference>
<proteinExistence type="predicted"/>
<dbReference type="EMBL" id="JAGYPN010000002">
    <property type="protein sequence ID" value="MBS4223439.1"/>
    <property type="molecule type" value="Genomic_DNA"/>
</dbReference>
<dbReference type="NCBIfam" id="TIGR02837">
    <property type="entry name" value="spore_II_R"/>
    <property type="match status" value="1"/>
</dbReference>
<dbReference type="Pfam" id="PF09551">
    <property type="entry name" value="Spore_II_R"/>
    <property type="match status" value="1"/>
</dbReference>
<comment type="caution">
    <text evidence="2">The sequence shown here is derived from an EMBL/GenBank/DDBJ whole genome shotgun (WGS) entry which is preliminary data.</text>
</comment>
<gene>
    <name evidence="2" type="primary">spoIIR</name>
    <name evidence="2" type="ORF">KHA91_11855</name>
</gene>
<sequence>MNHKFYRKHIAWMYLLLLVIGTIASLMIPKQEMAAAEDPLIIPEEAIRLRIIPNSDSDTDQEAKRAIRDAVNAEITKWVEELTSIDEARSVITSHLPDVDKIAQQELAEKGLNYSVKVEFGNVQFPTKLYGQYLYPAGTYEAILITLGEGSGANWWCVLFPPLCFLDFSNSLAVSPGFDEEDVDKADVKAKKQSKETAVVDKPVENKRSSHSAEKNVPFTAEKEDEVEVKFFLVELFNKLF</sequence>
<dbReference type="Proteomes" id="UP000676456">
    <property type="component" value="Unassembled WGS sequence"/>
</dbReference>
<feature type="compositionally biased region" description="Basic and acidic residues" evidence="1">
    <location>
        <begin position="194"/>
        <end position="214"/>
    </location>
</feature>
<dbReference type="AlphaFoldDB" id="A0A942Z4A3"/>
<accession>A0A942Z4A3</accession>
<evidence type="ECO:0000313" key="3">
    <source>
        <dbReference type="Proteomes" id="UP000676456"/>
    </source>
</evidence>
<feature type="region of interest" description="Disordered" evidence="1">
    <location>
        <begin position="194"/>
        <end position="217"/>
    </location>
</feature>
<evidence type="ECO:0000256" key="1">
    <source>
        <dbReference type="SAM" id="MobiDB-lite"/>
    </source>
</evidence>
<dbReference type="InterPro" id="IPR014202">
    <property type="entry name" value="Spore_II_R"/>
</dbReference>
<keyword evidence="3" id="KW-1185">Reference proteome</keyword>